<dbReference type="Gene3D" id="1.10.10.10">
    <property type="entry name" value="Winged helix-like DNA-binding domain superfamily/Winged helix DNA-binding domain"/>
    <property type="match status" value="1"/>
</dbReference>
<dbReference type="InterPro" id="IPR014036">
    <property type="entry name" value="DeoR-like_C"/>
</dbReference>
<dbReference type="AlphaFoldDB" id="A0A2T2XK10"/>
<evidence type="ECO:0000313" key="5">
    <source>
        <dbReference type="Proteomes" id="UP000242972"/>
    </source>
</evidence>
<accession>A0A2T2XK10</accession>
<dbReference type="Pfam" id="PF00455">
    <property type="entry name" value="DeoRC"/>
    <property type="match status" value="1"/>
</dbReference>
<dbReference type="Proteomes" id="UP000242972">
    <property type="component" value="Unassembled WGS sequence"/>
</dbReference>
<dbReference type="Pfam" id="PF08220">
    <property type="entry name" value="HTH_DeoR"/>
    <property type="match status" value="1"/>
</dbReference>
<comment type="caution">
    <text evidence="4">The sequence shown here is derived from an EMBL/GenBank/DDBJ whole genome shotgun (WGS) entry which is preliminary data.</text>
</comment>
<organism evidence="4 5">
    <name type="scientific">Sulfobacillus benefaciens</name>
    <dbReference type="NCBI Taxonomy" id="453960"/>
    <lineage>
        <taxon>Bacteria</taxon>
        <taxon>Bacillati</taxon>
        <taxon>Bacillota</taxon>
        <taxon>Clostridia</taxon>
        <taxon>Eubacteriales</taxon>
        <taxon>Clostridiales Family XVII. Incertae Sedis</taxon>
        <taxon>Sulfobacillus</taxon>
    </lineage>
</organism>
<dbReference type="InterPro" id="IPR036388">
    <property type="entry name" value="WH-like_DNA-bd_sf"/>
</dbReference>
<sequence length="278" mass="30278">MHDLVGGVDSSWANATRDRRQEILTMIQRQGKVTIQQLADHFHLSPVSIRKDLEQLEMYTEGQIKRYRGGAVLNPIPLFELDFHVREEELRQEKMAIAEVAAQMVSPGEVVMLSAGTTTTFIARFLAQKGGVTVVTNGINIAAELAGRSQLTVVMIGGLVPEKSYATVGPLAHDYLQRITADIAFIGVAGIDPDVGFTTPYMLEAETYTTMIHTAKKSVVVADHTKLNRRSLSIIAPLLGVNQLIVDNGADTGIVRELQSRGLQLTVASREAEGGETL</sequence>
<evidence type="ECO:0000313" key="4">
    <source>
        <dbReference type="EMBL" id="PSR34836.1"/>
    </source>
</evidence>
<name>A0A2T2XK10_9FIRM</name>
<dbReference type="InterPro" id="IPR037171">
    <property type="entry name" value="NagB/RpiA_transferase-like"/>
</dbReference>
<keyword evidence="2" id="KW-0804">Transcription</keyword>
<feature type="domain" description="HTH deoR-type" evidence="3">
    <location>
        <begin position="16"/>
        <end position="73"/>
    </location>
</feature>
<protein>
    <submittedName>
        <fullName evidence="4">DeoR/GlpR transcriptional regulator</fullName>
    </submittedName>
</protein>
<dbReference type="InterPro" id="IPR001034">
    <property type="entry name" value="DeoR_HTH"/>
</dbReference>
<proteinExistence type="predicted"/>
<dbReference type="EMBL" id="PXYW01000006">
    <property type="protein sequence ID" value="PSR34836.1"/>
    <property type="molecule type" value="Genomic_DNA"/>
</dbReference>
<evidence type="ECO:0000256" key="2">
    <source>
        <dbReference type="ARBA" id="ARBA00023163"/>
    </source>
</evidence>
<dbReference type="SUPFAM" id="SSF100950">
    <property type="entry name" value="NagB/RpiA/CoA transferase-like"/>
    <property type="match status" value="1"/>
</dbReference>
<dbReference type="GO" id="GO:0003700">
    <property type="term" value="F:DNA-binding transcription factor activity"/>
    <property type="evidence" value="ECO:0007669"/>
    <property type="project" value="InterPro"/>
</dbReference>
<dbReference type="SMART" id="SM00420">
    <property type="entry name" value="HTH_DEOR"/>
    <property type="match status" value="1"/>
</dbReference>
<dbReference type="PANTHER" id="PTHR30363">
    <property type="entry name" value="HTH-TYPE TRANSCRIPTIONAL REGULATOR SRLR-RELATED"/>
    <property type="match status" value="1"/>
</dbReference>
<dbReference type="SUPFAM" id="SSF46785">
    <property type="entry name" value="Winged helix' DNA-binding domain"/>
    <property type="match status" value="1"/>
</dbReference>
<dbReference type="Gene3D" id="3.40.50.1360">
    <property type="match status" value="1"/>
</dbReference>
<dbReference type="InterPro" id="IPR050313">
    <property type="entry name" value="Carb_Metab_HTH_regulators"/>
</dbReference>
<dbReference type="PROSITE" id="PS51000">
    <property type="entry name" value="HTH_DEOR_2"/>
    <property type="match status" value="1"/>
</dbReference>
<dbReference type="PANTHER" id="PTHR30363:SF44">
    <property type="entry name" value="AGA OPERON TRANSCRIPTIONAL REPRESSOR-RELATED"/>
    <property type="match status" value="1"/>
</dbReference>
<dbReference type="InterPro" id="IPR036390">
    <property type="entry name" value="WH_DNA-bd_sf"/>
</dbReference>
<evidence type="ECO:0000256" key="1">
    <source>
        <dbReference type="ARBA" id="ARBA00023015"/>
    </source>
</evidence>
<evidence type="ECO:0000259" key="3">
    <source>
        <dbReference type="PROSITE" id="PS51000"/>
    </source>
</evidence>
<keyword evidence="1" id="KW-0805">Transcription regulation</keyword>
<dbReference type="SMART" id="SM01134">
    <property type="entry name" value="DeoRC"/>
    <property type="match status" value="1"/>
</dbReference>
<reference evidence="4 5" key="1">
    <citation type="journal article" date="2014" name="BMC Genomics">
        <title>Comparison of environmental and isolate Sulfobacillus genomes reveals diverse carbon, sulfur, nitrogen, and hydrogen metabolisms.</title>
        <authorList>
            <person name="Justice N.B."/>
            <person name="Norman A."/>
            <person name="Brown C.T."/>
            <person name="Singh A."/>
            <person name="Thomas B.C."/>
            <person name="Banfield J.F."/>
        </authorList>
    </citation>
    <scope>NUCLEOTIDE SEQUENCE [LARGE SCALE GENOMIC DNA]</scope>
    <source>
        <strain evidence="4">AMDSBA4</strain>
    </source>
</reference>
<gene>
    <name evidence="4" type="ORF">C7B46_03760</name>
</gene>